<keyword evidence="1" id="KW-0732">Signal</keyword>
<evidence type="ECO:0000256" key="1">
    <source>
        <dbReference type="SAM" id="SignalP"/>
    </source>
</evidence>
<gene>
    <name evidence="2" type="ORF">ETD96_01375</name>
</gene>
<dbReference type="EMBL" id="VCKZ01000004">
    <property type="protein sequence ID" value="TMR42229.1"/>
    <property type="molecule type" value="Genomic_DNA"/>
</dbReference>
<proteinExistence type="predicted"/>
<accession>A0A5S4HB81</accession>
<name>A0A5S4HB81_9ACTN</name>
<protein>
    <recommendedName>
        <fullName evidence="4">Exo-alpha-sialidase</fullName>
    </recommendedName>
</protein>
<organism evidence="2 3">
    <name type="scientific">Actinomadura geliboluensis</name>
    <dbReference type="NCBI Taxonomy" id="882440"/>
    <lineage>
        <taxon>Bacteria</taxon>
        <taxon>Bacillati</taxon>
        <taxon>Actinomycetota</taxon>
        <taxon>Actinomycetes</taxon>
        <taxon>Streptosporangiales</taxon>
        <taxon>Thermomonosporaceae</taxon>
        <taxon>Actinomadura</taxon>
    </lineage>
</organism>
<dbReference type="OrthoDB" id="9764804at2"/>
<keyword evidence="3" id="KW-1185">Reference proteome</keyword>
<dbReference type="Proteomes" id="UP000305238">
    <property type="component" value="Unassembled WGS sequence"/>
</dbReference>
<feature type="chain" id="PRO_5038384019" description="Exo-alpha-sialidase" evidence="1">
    <location>
        <begin position="28"/>
        <end position="305"/>
    </location>
</feature>
<dbReference type="NCBIfam" id="NF045728">
    <property type="entry name" value="glycosyl_F510_1955"/>
    <property type="match status" value="1"/>
</dbReference>
<evidence type="ECO:0008006" key="4">
    <source>
        <dbReference type="Google" id="ProtNLM"/>
    </source>
</evidence>
<reference evidence="2 3" key="1">
    <citation type="submission" date="2019-05" db="EMBL/GenBank/DDBJ databases">
        <title>Draft genome sequence of Actinomadura geliboluensis A8036.</title>
        <authorList>
            <person name="Saricaoglu S."/>
            <person name="Isik K."/>
        </authorList>
    </citation>
    <scope>NUCLEOTIDE SEQUENCE [LARGE SCALE GENOMIC DNA]</scope>
    <source>
        <strain evidence="2 3">A8036</strain>
    </source>
</reference>
<sequence length="305" mass="32249">MNLRFHRTRAVRPLHALALIAGAIVLAACGTEADDAKAPAPSGKASAPSTEAEIGHVHGVAMDPADRSVYIAAHFGVFKIESPDRASRVGTSRQDTMGFTIVGPRSFVASGHPAMDDMKKKGVPPHLGLIRSADAGQTWTTVSEAGKADFHALQQAGQTLYAFDSQTQRVRHSRDGGRTWTLGERLDVNDLGAHKERPEEVYAATPDGLLKSNDSGGSFKVVGDAPVLTHVDVVDGRTLIGVAPDGQVQVKADGAGWQRLGRLPSGQAAAFTAVDERHLLAAAEDASVYESRDGGRTFNVLYGAR</sequence>
<dbReference type="CDD" id="cd15482">
    <property type="entry name" value="Sialidase_non-viral"/>
    <property type="match status" value="1"/>
</dbReference>
<comment type="caution">
    <text evidence="2">The sequence shown here is derived from an EMBL/GenBank/DDBJ whole genome shotgun (WGS) entry which is preliminary data.</text>
</comment>
<dbReference type="InterPro" id="IPR015943">
    <property type="entry name" value="WD40/YVTN_repeat-like_dom_sf"/>
</dbReference>
<dbReference type="PROSITE" id="PS51257">
    <property type="entry name" value="PROKAR_LIPOPROTEIN"/>
    <property type="match status" value="1"/>
</dbReference>
<dbReference type="SUPFAM" id="SSF110296">
    <property type="entry name" value="Oligoxyloglucan reducing end-specific cellobiohydrolase"/>
    <property type="match status" value="1"/>
</dbReference>
<feature type="signal peptide" evidence="1">
    <location>
        <begin position="1"/>
        <end position="27"/>
    </location>
</feature>
<dbReference type="InterPro" id="IPR054817">
    <property type="entry name" value="Glycosyl_F510_1955-like"/>
</dbReference>
<evidence type="ECO:0000313" key="3">
    <source>
        <dbReference type="Proteomes" id="UP000305238"/>
    </source>
</evidence>
<dbReference type="RefSeq" id="WP_138632696.1">
    <property type="nucleotide sequence ID" value="NZ_JASWDG010000034.1"/>
</dbReference>
<dbReference type="Gene3D" id="2.130.10.10">
    <property type="entry name" value="YVTN repeat-like/Quinoprotein amine dehydrogenase"/>
    <property type="match status" value="1"/>
</dbReference>
<evidence type="ECO:0000313" key="2">
    <source>
        <dbReference type="EMBL" id="TMR42229.1"/>
    </source>
</evidence>
<dbReference type="AlphaFoldDB" id="A0A5S4HB81"/>